<dbReference type="RefSeq" id="WP_320325253.1">
    <property type="nucleotide sequence ID" value="NZ_JALBUS010000004.1"/>
</dbReference>
<gene>
    <name evidence="1" type="ORF">MOZ64_03675</name>
</gene>
<keyword evidence="2" id="KW-1185">Reference proteome</keyword>
<accession>A0ABU4WK46</accession>
<organism evidence="1 2">
    <name type="scientific">Absicoccus intestinalis</name>
    <dbReference type="NCBI Taxonomy" id="2926319"/>
    <lineage>
        <taxon>Bacteria</taxon>
        <taxon>Bacillati</taxon>
        <taxon>Bacillota</taxon>
        <taxon>Erysipelotrichia</taxon>
        <taxon>Erysipelotrichales</taxon>
        <taxon>Erysipelotrichaceae</taxon>
        <taxon>Absicoccus</taxon>
    </lineage>
</organism>
<sequence length="354" mass="38301">MTKYLDSTGLSRLWSKVKALVTAHTSNKSNPHGVTKVQVGLGNVDNTRDATKAVHESRLLWGDTNIVGDISPIDAAMSSLHSANRAEFANPKGITIEYSNDGGSTWLDYGADDANKIALLSAIGTGSFSIGKHNTFDTVTINDQLRITVNANKCFFYTRLKKILINISGNGASGCRAKVEHATIGAPTTWLTLGIYDISGWSGWNSIPFDCNFGGNSSQTTQTDSIRFTFSISKKDQSTNKYASDLVVCNILFFGTTYWTTNSTLARTGHLYEYDVFKNATFPAQVTATQFNGLATRANADSDGNTISTTYIKSSDATDVTNTEIDTMIANDSDGQYVLLKSDVTNADIDAMMT</sequence>
<dbReference type="Proteomes" id="UP001285244">
    <property type="component" value="Unassembled WGS sequence"/>
</dbReference>
<name>A0ABU4WK46_9FIRM</name>
<evidence type="ECO:0000313" key="2">
    <source>
        <dbReference type="Proteomes" id="UP001285244"/>
    </source>
</evidence>
<dbReference type="EMBL" id="JALBUS010000004">
    <property type="protein sequence ID" value="MDX8416941.1"/>
    <property type="molecule type" value="Genomic_DNA"/>
</dbReference>
<evidence type="ECO:0000313" key="1">
    <source>
        <dbReference type="EMBL" id="MDX8416941.1"/>
    </source>
</evidence>
<reference evidence="1 2" key="1">
    <citation type="submission" date="2022-03" db="EMBL/GenBank/DDBJ databases">
        <title>Novel taxa within the pig intestine.</title>
        <authorList>
            <person name="Wylensek D."/>
            <person name="Bishof K."/>
            <person name="Afrizal A."/>
            <person name="Clavel T."/>
        </authorList>
    </citation>
    <scope>NUCLEOTIDE SEQUENCE [LARGE SCALE GENOMIC DNA]</scope>
    <source>
        <strain evidence="1 2">Cla-KB-P134</strain>
    </source>
</reference>
<proteinExistence type="predicted"/>
<comment type="caution">
    <text evidence="1">The sequence shown here is derived from an EMBL/GenBank/DDBJ whole genome shotgun (WGS) entry which is preliminary data.</text>
</comment>
<protein>
    <submittedName>
        <fullName evidence="1">Uncharacterized protein</fullName>
    </submittedName>
</protein>